<keyword evidence="2" id="KW-1185">Reference proteome</keyword>
<accession>A0A151X7P8</accession>
<evidence type="ECO:0000313" key="1">
    <source>
        <dbReference type="EMBL" id="KYQ56405.1"/>
    </source>
</evidence>
<name>A0A151X7P8_9HYME</name>
<protein>
    <submittedName>
        <fullName evidence="1">Uncharacterized protein</fullName>
    </submittedName>
</protein>
<reference evidence="1 2" key="1">
    <citation type="submission" date="2015-09" db="EMBL/GenBank/DDBJ databases">
        <title>Trachymyrmex zeteki WGS genome.</title>
        <authorList>
            <person name="Nygaard S."/>
            <person name="Hu H."/>
            <person name="Boomsma J."/>
            <person name="Zhang G."/>
        </authorList>
    </citation>
    <scope>NUCLEOTIDE SEQUENCE [LARGE SCALE GENOMIC DNA]</scope>
    <source>
        <strain evidence="1">Tzet28-1</strain>
        <tissue evidence="1">Whole body</tissue>
    </source>
</reference>
<gene>
    <name evidence="1" type="ORF">ALC60_04678</name>
</gene>
<dbReference type="Proteomes" id="UP000075809">
    <property type="component" value="Unassembled WGS sequence"/>
</dbReference>
<proteinExistence type="predicted"/>
<dbReference type="AlphaFoldDB" id="A0A151X7P8"/>
<dbReference type="EMBL" id="KQ982439">
    <property type="protein sequence ID" value="KYQ56405.1"/>
    <property type="molecule type" value="Genomic_DNA"/>
</dbReference>
<organism evidence="1 2">
    <name type="scientific">Mycetomoellerius zeteki</name>
    <dbReference type="NCBI Taxonomy" id="64791"/>
    <lineage>
        <taxon>Eukaryota</taxon>
        <taxon>Metazoa</taxon>
        <taxon>Ecdysozoa</taxon>
        <taxon>Arthropoda</taxon>
        <taxon>Hexapoda</taxon>
        <taxon>Insecta</taxon>
        <taxon>Pterygota</taxon>
        <taxon>Neoptera</taxon>
        <taxon>Endopterygota</taxon>
        <taxon>Hymenoptera</taxon>
        <taxon>Apocrita</taxon>
        <taxon>Aculeata</taxon>
        <taxon>Formicoidea</taxon>
        <taxon>Formicidae</taxon>
        <taxon>Myrmicinae</taxon>
        <taxon>Mycetomoellerius</taxon>
    </lineage>
</organism>
<sequence>MAHSKATRSLIRAMRATSSPRIMDKRVIHRPQQIADMAGRHQFQLQDSALTIRTVTVKLRRQIIRVRTVFMGNRIMVAVLVTKTPSLSDVIKDIRHLINIRSLILYLSRQQFSQAKRKKKRRKQIESISRRTIKGIMLSPFKTAKYIC</sequence>
<evidence type="ECO:0000313" key="2">
    <source>
        <dbReference type="Proteomes" id="UP000075809"/>
    </source>
</evidence>